<keyword evidence="3" id="KW-1185">Reference proteome</keyword>
<sequence length="100" mass="10694">MCGQLYSKSHSVGTSPLSSQYLTNILSMVGIVSLSLASLSSMQRSVNTRCSGQGGGSVVVGLENNIPENATPYLLIPHLVNQLLVLVTELENLYKKKAML</sequence>
<evidence type="ECO:0000313" key="2">
    <source>
        <dbReference type="EMBL" id="KAF6036604.1"/>
    </source>
</evidence>
<gene>
    <name evidence="2" type="ORF">EB796_005083</name>
</gene>
<evidence type="ECO:0000313" key="3">
    <source>
        <dbReference type="Proteomes" id="UP000593567"/>
    </source>
</evidence>
<protein>
    <submittedName>
        <fullName evidence="2">Uncharacterized protein</fullName>
    </submittedName>
</protein>
<keyword evidence="1" id="KW-0472">Membrane</keyword>
<feature type="transmembrane region" description="Helical" evidence="1">
    <location>
        <begin position="20"/>
        <end position="39"/>
    </location>
</feature>
<accession>A0A7J7KFA1</accession>
<dbReference type="EMBL" id="VXIV02000696">
    <property type="protein sequence ID" value="KAF6036604.1"/>
    <property type="molecule type" value="Genomic_DNA"/>
</dbReference>
<reference evidence="2" key="1">
    <citation type="submission" date="2020-06" db="EMBL/GenBank/DDBJ databases">
        <title>Draft genome of Bugula neritina, a colonial animal packing powerful symbionts and potential medicines.</title>
        <authorList>
            <person name="Rayko M."/>
        </authorList>
    </citation>
    <scope>NUCLEOTIDE SEQUENCE [LARGE SCALE GENOMIC DNA]</scope>
    <source>
        <strain evidence="2">Kwan_BN1</strain>
    </source>
</reference>
<comment type="caution">
    <text evidence="2">The sequence shown here is derived from an EMBL/GenBank/DDBJ whole genome shotgun (WGS) entry which is preliminary data.</text>
</comment>
<dbReference type="AlphaFoldDB" id="A0A7J7KFA1"/>
<organism evidence="2 3">
    <name type="scientific">Bugula neritina</name>
    <name type="common">Brown bryozoan</name>
    <name type="synonym">Sertularia neritina</name>
    <dbReference type="NCBI Taxonomy" id="10212"/>
    <lineage>
        <taxon>Eukaryota</taxon>
        <taxon>Metazoa</taxon>
        <taxon>Spiralia</taxon>
        <taxon>Lophotrochozoa</taxon>
        <taxon>Bryozoa</taxon>
        <taxon>Gymnolaemata</taxon>
        <taxon>Cheilostomatida</taxon>
        <taxon>Flustrina</taxon>
        <taxon>Buguloidea</taxon>
        <taxon>Bugulidae</taxon>
        <taxon>Bugula</taxon>
    </lineage>
</organism>
<evidence type="ECO:0000256" key="1">
    <source>
        <dbReference type="SAM" id="Phobius"/>
    </source>
</evidence>
<proteinExistence type="predicted"/>
<keyword evidence="1" id="KW-0812">Transmembrane</keyword>
<name>A0A7J7KFA1_BUGNE</name>
<dbReference type="Proteomes" id="UP000593567">
    <property type="component" value="Unassembled WGS sequence"/>
</dbReference>
<keyword evidence="1" id="KW-1133">Transmembrane helix</keyword>